<evidence type="ECO:0000313" key="8">
    <source>
        <dbReference type="EMBL" id="TKW33072.1"/>
    </source>
</evidence>
<dbReference type="PANTHER" id="PTHR23151">
    <property type="entry name" value="DIHYDROLIPOAMIDE ACETYL/SUCCINYL-TRANSFERASE-RELATED"/>
    <property type="match status" value="1"/>
</dbReference>
<keyword evidence="9" id="KW-1185">Reference proteome</keyword>
<dbReference type="EMBL" id="CM016553">
    <property type="protein sequence ID" value="TKW33071.1"/>
    <property type="molecule type" value="Genomic_DNA"/>
</dbReference>
<keyword evidence="2 4" id="KW-0450">Lipoyl</keyword>
<evidence type="ECO:0000259" key="7">
    <source>
        <dbReference type="PROSITE" id="PS51826"/>
    </source>
</evidence>
<proteinExistence type="inferred from homology"/>
<reference evidence="8 9" key="1">
    <citation type="submission" date="2019-03" db="EMBL/GenBank/DDBJ databases">
        <title>WGS assembly of Setaria viridis.</title>
        <authorList>
            <person name="Huang P."/>
            <person name="Jenkins J."/>
            <person name="Grimwood J."/>
            <person name="Barry K."/>
            <person name="Healey A."/>
            <person name="Mamidi S."/>
            <person name="Sreedasyam A."/>
            <person name="Shu S."/>
            <person name="Feldman M."/>
            <person name="Wu J."/>
            <person name="Yu Y."/>
            <person name="Chen C."/>
            <person name="Johnson J."/>
            <person name="Rokhsar D."/>
            <person name="Baxter I."/>
            <person name="Schmutz J."/>
            <person name="Brutnell T."/>
            <person name="Kellogg E."/>
        </authorList>
    </citation>
    <scope>NUCLEOTIDE SEQUENCE [LARGE SCALE GENOMIC DNA]</scope>
    <source>
        <strain evidence="9">cv. A10</strain>
    </source>
</reference>
<dbReference type="InterPro" id="IPR000089">
    <property type="entry name" value="Biotin_lipoyl"/>
</dbReference>
<keyword evidence="3" id="KW-0809">Transit peptide</keyword>
<dbReference type="Proteomes" id="UP000298652">
    <property type="component" value="Chromosome 2"/>
</dbReference>
<dbReference type="Pfam" id="PF00364">
    <property type="entry name" value="Biotin_lipoyl"/>
    <property type="match status" value="1"/>
</dbReference>
<dbReference type="EC" id="2.3.1.-" evidence="4"/>
<comment type="similarity">
    <text evidence="1 4">Belongs to the 2-oxoacid dehydrogenase family.</text>
</comment>
<dbReference type="GO" id="GO:0004742">
    <property type="term" value="F:dihydrolipoyllysine-residue acetyltransferase activity"/>
    <property type="evidence" value="ECO:0007669"/>
    <property type="project" value="TreeGrafter"/>
</dbReference>
<dbReference type="InterPro" id="IPR045257">
    <property type="entry name" value="E2/Pdx1"/>
</dbReference>
<feature type="domain" description="Peripheral subunit-binding (PSBD)" evidence="7">
    <location>
        <begin position="163"/>
        <end position="200"/>
    </location>
</feature>
<dbReference type="PROSITE" id="PS50968">
    <property type="entry name" value="BIOTINYL_LIPOYL"/>
    <property type="match status" value="1"/>
</dbReference>
<sequence length="455" mass="47456">MASLASPSLSLHAVPGRARLAAAGAPGRRRRMAVVRAKVREIFMPALSSTMTEGKIVSWTAAEGDRVAKGDPVVVVESDKADMDVETFHDGIVAAVLVPAGGTAPVGAPIALLAESEEEVAIAQARAQALSQGQSHEPPPPHAAAAPPPPPPAPVVAPATKGVASPYAKKIAKQHRVDIAGVVGTGPHGRVTAADVEAATGIKPKPKVAPPPPPRPAAVRPAPPGAVLPPVPGGKVVPFTTMQAAVSRNMVDSMSVPTFRVGYSMITNKLDALYEKVKSKGVTKTVLLVKAAAMALTQHPVVNASCRDGKSFSYNSNINIGVAVAIEGGLLTPVLEDVDKLDIYLLAQKWRVLLKKARTKQLQPNEYNSGTFTLSNLGMFGVDRFDAILPAGQGAIMAVGASKPTVVVDKDGFFSIKNEMLVNVTADHRIIYGADLASFLQTFAKIVEDPESLTL</sequence>
<dbReference type="Gene3D" id="4.10.320.10">
    <property type="entry name" value="E3-binding domain"/>
    <property type="match status" value="1"/>
</dbReference>
<keyword evidence="4" id="KW-0808">Transferase</keyword>
<dbReference type="SUPFAM" id="SSF47005">
    <property type="entry name" value="Peripheral subunit-binding domain of 2-oxo acid dehydrogenase complex"/>
    <property type="match status" value="1"/>
</dbReference>
<dbReference type="InterPro" id="IPR023213">
    <property type="entry name" value="CAT-like_dom_sf"/>
</dbReference>
<evidence type="ECO:0000256" key="2">
    <source>
        <dbReference type="ARBA" id="ARBA00022823"/>
    </source>
</evidence>
<dbReference type="Pfam" id="PF00198">
    <property type="entry name" value="2-oxoacid_dh"/>
    <property type="match status" value="1"/>
</dbReference>
<protein>
    <recommendedName>
        <fullName evidence="4">Dihydrolipoamide acetyltransferase component of pyruvate dehydrogenase complex</fullName>
        <ecNumber evidence="4">2.3.1.-</ecNumber>
    </recommendedName>
</protein>
<feature type="region of interest" description="Disordered" evidence="5">
    <location>
        <begin position="125"/>
        <end position="159"/>
    </location>
</feature>
<evidence type="ECO:0000256" key="5">
    <source>
        <dbReference type="SAM" id="MobiDB-lite"/>
    </source>
</evidence>
<dbReference type="PANTHER" id="PTHR23151:SF67">
    <property type="entry name" value="DIHYDROLIPOAMIDE ACETYLTRANSFERASE COMPONENT OF PYRUVATE DEHYDROGENASE COMPLEX"/>
    <property type="match status" value="1"/>
</dbReference>
<dbReference type="GO" id="GO:0009941">
    <property type="term" value="C:chloroplast envelope"/>
    <property type="evidence" value="ECO:0007669"/>
    <property type="project" value="TreeGrafter"/>
</dbReference>
<dbReference type="Gene3D" id="2.40.50.100">
    <property type="match status" value="1"/>
</dbReference>
<dbReference type="EMBL" id="CM016553">
    <property type="protein sequence ID" value="TKW33072.1"/>
    <property type="molecule type" value="Genomic_DNA"/>
</dbReference>
<evidence type="ECO:0000256" key="1">
    <source>
        <dbReference type="ARBA" id="ARBA00007317"/>
    </source>
</evidence>
<name>A0A4U6VUL7_SETVI</name>
<dbReference type="FunFam" id="2.40.50.100:FF:000010">
    <property type="entry name" value="Acetyltransferase component of pyruvate dehydrogenase complex"/>
    <property type="match status" value="1"/>
</dbReference>
<dbReference type="InterPro" id="IPR036625">
    <property type="entry name" value="E3-bd_dom_sf"/>
</dbReference>
<dbReference type="Gene3D" id="3.30.559.10">
    <property type="entry name" value="Chloramphenicol acetyltransferase-like domain"/>
    <property type="match status" value="1"/>
</dbReference>
<organism evidence="8 9">
    <name type="scientific">Setaria viridis</name>
    <name type="common">Green bristlegrass</name>
    <name type="synonym">Setaria italica subsp. viridis</name>
    <dbReference type="NCBI Taxonomy" id="4556"/>
    <lineage>
        <taxon>Eukaryota</taxon>
        <taxon>Viridiplantae</taxon>
        <taxon>Streptophyta</taxon>
        <taxon>Embryophyta</taxon>
        <taxon>Tracheophyta</taxon>
        <taxon>Spermatophyta</taxon>
        <taxon>Magnoliopsida</taxon>
        <taxon>Liliopsida</taxon>
        <taxon>Poales</taxon>
        <taxon>Poaceae</taxon>
        <taxon>PACMAD clade</taxon>
        <taxon>Panicoideae</taxon>
        <taxon>Panicodae</taxon>
        <taxon>Paniceae</taxon>
        <taxon>Cenchrinae</taxon>
        <taxon>Setaria</taxon>
    </lineage>
</organism>
<dbReference type="GO" id="GO:0009534">
    <property type="term" value="C:chloroplast thylakoid"/>
    <property type="evidence" value="ECO:0007669"/>
    <property type="project" value="TreeGrafter"/>
</dbReference>
<evidence type="ECO:0000259" key="6">
    <source>
        <dbReference type="PROSITE" id="PS50968"/>
    </source>
</evidence>
<comment type="cofactor">
    <cofactor evidence="4">
        <name>(R)-lipoate</name>
        <dbReference type="ChEBI" id="CHEBI:83088"/>
    </cofactor>
</comment>
<evidence type="ECO:0000256" key="4">
    <source>
        <dbReference type="RuleBase" id="RU003423"/>
    </source>
</evidence>
<dbReference type="InterPro" id="IPR003016">
    <property type="entry name" value="2-oxoA_DH_lipoyl-BS"/>
</dbReference>
<dbReference type="AlphaFoldDB" id="A0A4U6VUL7"/>
<dbReference type="PROSITE" id="PS00189">
    <property type="entry name" value="LIPOYL"/>
    <property type="match status" value="1"/>
</dbReference>
<feature type="compositionally biased region" description="Pro residues" evidence="5">
    <location>
        <begin position="207"/>
        <end position="223"/>
    </location>
</feature>
<dbReference type="InterPro" id="IPR004167">
    <property type="entry name" value="PSBD"/>
</dbReference>
<dbReference type="Pfam" id="PF02817">
    <property type="entry name" value="E3_binding"/>
    <property type="match status" value="1"/>
</dbReference>
<dbReference type="GO" id="GO:0006086">
    <property type="term" value="P:pyruvate decarboxylation to acetyl-CoA"/>
    <property type="evidence" value="ECO:0007669"/>
    <property type="project" value="InterPro"/>
</dbReference>
<dbReference type="InterPro" id="IPR011053">
    <property type="entry name" value="Single_hybrid_motif"/>
</dbReference>
<dbReference type="PROSITE" id="PS51826">
    <property type="entry name" value="PSBD"/>
    <property type="match status" value="1"/>
</dbReference>
<dbReference type="CDD" id="cd06849">
    <property type="entry name" value="lipoyl_domain"/>
    <property type="match status" value="1"/>
</dbReference>
<dbReference type="InterPro" id="IPR001078">
    <property type="entry name" value="2-oxoacid_DH_actylTfrase"/>
</dbReference>
<dbReference type="GO" id="GO:0045254">
    <property type="term" value="C:pyruvate dehydrogenase complex"/>
    <property type="evidence" value="ECO:0007669"/>
    <property type="project" value="InterPro"/>
</dbReference>
<dbReference type="SUPFAM" id="SSF51230">
    <property type="entry name" value="Single hybrid motif"/>
    <property type="match status" value="1"/>
</dbReference>
<dbReference type="Gramene" id="TKW33071">
    <property type="protein sequence ID" value="TKW33071"/>
    <property type="gene ID" value="SEVIR_2G209600v2"/>
</dbReference>
<dbReference type="OMA" id="RNMEATM"/>
<evidence type="ECO:0000256" key="3">
    <source>
        <dbReference type="ARBA" id="ARBA00022946"/>
    </source>
</evidence>
<evidence type="ECO:0000313" key="9">
    <source>
        <dbReference type="Proteomes" id="UP000298652"/>
    </source>
</evidence>
<gene>
    <name evidence="8" type="ORF">SEVIR_2G209600v2</name>
</gene>
<feature type="region of interest" description="Disordered" evidence="5">
    <location>
        <begin position="199"/>
        <end position="223"/>
    </location>
</feature>
<feature type="domain" description="Lipoyl-binding" evidence="6">
    <location>
        <begin position="39"/>
        <end position="114"/>
    </location>
</feature>
<feature type="compositionally biased region" description="Pro residues" evidence="5">
    <location>
        <begin position="137"/>
        <end position="155"/>
    </location>
</feature>
<accession>A0A4U6VUL7</accession>
<keyword evidence="4" id="KW-0012">Acyltransferase</keyword>
<dbReference type="SUPFAM" id="SSF52777">
    <property type="entry name" value="CoA-dependent acyltransferases"/>
    <property type="match status" value="1"/>
</dbReference>
<dbReference type="Gramene" id="TKW33072">
    <property type="protein sequence ID" value="TKW33072"/>
    <property type="gene ID" value="SEVIR_2G209600v2"/>
</dbReference>